<evidence type="ECO:0000313" key="3">
    <source>
        <dbReference type="Proteomes" id="UP000001396"/>
    </source>
</evidence>
<sequence>MLKIIALLAICISVTLASTCATTGCPADRGCYGTINATPACYKYGNCGIVPCPHGQSCLVIGGHAQCVVPTHCPACNSNQACAFASGNCGIVPCSPGCYTYGNCGIVPCPHGQSCLVIGGHAQCVHAL</sequence>
<comment type="caution">
    <text evidence="2">The sequence shown here is derived from an EMBL/GenBank/DDBJ whole genome shotgun (WGS) entry which is preliminary data.</text>
</comment>
<dbReference type="Proteomes" id="UP000001396">
    <property type="component" value="Unassembled WGS sequence"/>
</dbReference>
<name>D3BJF0_HETP5</name>
<proteinExistence type="predicted"/>
<feature type="signal peptide" evidence="1">
    <location>
        <begin position="1"/>
        <end position="17"/>
    </location>
</feature>
<accession>D3BJF0</accession>
<feature type="chain" id="PRO_5003041205" evidence="1">
    <location>
        <begin position="18"/>
        <end position="128"/>
    </location>
</feature>
<dbReference type="GeneID" id="31364155"/>
<dbReference type="AlphaFoldDB" id="D3BJF0"/>
<keyword evidence="1" id="KW-0732">Signal</keyword>
<gene>
    <name evidence="2" type="ORF">PPL_08676</name>
</gene>
<dbReference type="EMBL" id="ADBJ01000038">
    <property type="protein sequence ID" value="EFA78030.1"/>
    <property type="molecule type" value="Genomic_DNA"/>
</dbReference>
<protein>
    <submittedName>
        <fullName evidence="2">Uncharacterized protein</fullName>
    </submittedName>
</protein>
<organism evidence="2 3">
    <name type="scientific">Heterostelium pallidum (strain ATCC 26659 / Pp 5 / PN500)</name>
    <name type="common">Cellular slime mold</name>
    <name type="synonym">Polysphondylium pallidum</name>
    <dbReference type="NCBI Taxonomy" id="670386"/>
    <lineage>
        <taxon>Eukaryota</taxon>
        <taxon>Amoebozoa</taxon>
        <taxon>Evosea</taxon>
        <taxon>Eumycetozoa</taxon>
        <taxon>Dictyostelia</taxon>
        <taxon>Acytosteliales</taxon>
        <taxon>Acytosteliaceae</taxon>
        <taxon>Heterostelium</taxon>
    </lineage>
</organism>
<dbReference type="PROSITE" id="PS51257">
    <property type="entry name" value="PROKAR_LIPOPROTEIN"/>
    <property type="match status" value="1"/>
</dbReference>
<dbReference type="InParanoid" id="D3BJF0"/>
<reference evidence="2 3" key="1">
    <citation type="journal article" date="2011" name="Genome Res.">
        <title>Phylogeny-wide analysis of social amoeba genomes highlights ancient origins for complex intercellular communication.</title>
        <authorList>
            <person name="Heidel A.J."/>
            <person name="Lawal H.M."/>
            <person name="Felder M."/>
            <person name="Schilde C."/>
            <person name="Helps N.R."/>
            <person name="Tunggal B."/>
            <person name="Rivero F."/>
            <person name="John U."/>
            <person name="Schleicher M."/>
            <person name="Eichinger L."/>
            <person name="Platzer M."/>
            <person name="Noegel A.A."/>
            <person name="Schaap P."/>
            <person name="Gloeckner G."/>
        </authorList>
    </citation>
    <scope>NUCLEOTIDE SEQUENCE [LARGE SCALE GENOMIC DNA]</scope>
    <source>
        <strain evidence="3">ATCC 26659 / Pp 5 / PN500</strain>
    </source>
</reference>
<evidence type="ECO:0000256" key="1">
    <source>
        <dbReference type="SAM" id="SignalP"/>
    </source>
</evidence>
<keyword evidence="3" id="KW-1185">Reference proteome</keyword>
<evidence type="ECO:0000313" key="2">
    <source>
        <dbReference type="EMBL" id="EFA78030.1"/>
    </source>
</evidence>
<dbReference type="RefSeq" id="XP_020430158.1">
    <property type="nucleotide sequence ID" value="XM_020579483.1"/>
</dbReference>